<dbReference type="InterPro" id="IPR019554">
    <property type="entry name" value="Soluble_ligand-bd"/>
</dbReference>
<accession>A0ABP7XTF2</accession>
<name>A0ABP7XTF2_9ACTN</name>
<dbReference type="EMBL" id="BAABBU010000004">
    <property type="protein sequence ID" value="GAA4125015.1"/>
    <property type="molecule type" value="Genomic_DNA"/>
</dbReference>
<proteinExistence type="predicted"/>
<organism evidence="3 4">
    <name type="scientific">Streptomyces tunisiensis</name>
    <dbReference type="NCBI Taxonomy" id="948699"/>
    <lineage>
        <taxon>Bacteria</taxon>
        <taxon>Bacillati</taxon>
        <taxon>Actinomycetota</taxon>
        <taxon>Actinomycetes</taxon>
        <taxon>Kitasatosporales</taxon>
        <taxon>Streptomycetaceae</taxon>
        <taxon>Streptomyces</taxon>
    </lineage>
</organism>
<protein>
    <recommendedName>
        <fullName evidence="2">Helix-hairpin-helix DNA-binding motif class 1 domain-containing protein</fullName>
    </recommendedName>
</protein>
<dbReference type="Pfam" id="PF12836">
    <property type="entry name" value="HHH_3"/>
    <property type="match status" value="1"/>
</dbReference>
<dbReference type="Pfam" id="PF10531">
    <property type="entry name" value="SLBB"/>
    <property type="match status" value="1"/>
</dbReference>
<dbReference type="PANTHER" id="PTHR21180">
    <property type="entry name" value="ENDONUCLEASE/EXONUCLEASE/PHOSPHATASE FAMILY DOMAIN-CONTAINING PROTEIN 1"/>
    <property type="match status" value="1"/>
</dbReference>
<dbReference type="SMART" id="SM00278">
    <property type="entry name" value="HhH1"/>
    <property type="match status" value="2"/>
</dbReference>
<reference evidence="4" key="1">
    <citation type="journal article" date="2019" name="Int. J. Syst. Evol. Microbiol.">
        <title>The Global Catalogue of Microorganisms (GCM) 10K type strain sequencing project: providing services to taxonomists for standard genome sequencing and annotation.</title>
        <authorList>
            <consortium name="The Broad Institute Genomics Platform"/>
            <consortium name="The Broad Institute Genome Sequencing Center for Infectious Disease"/>
            <person name="Wu L."/>
            <person name="Ma J."/>
        </authorList>
    </citation>
    <scope>NUCLEOTIDE SEQUENCE [LARGE SCALE GENOMIC DNA]</scope>
    <source>
        <strain evidence="4">JCM 17589</strain>
    </source>
</reference>
<keyword evidence="4" id="KW-1185">Reference proteome</keyword>
<feature type="region of interest" description="Disordered" evidence="1">
    <location>
        <begin position="226"/>
        <end position="298"/>
    </location>
</feature>
<feature type="domain" description="Helix-hairpin-helix DNA-binding motif class 1" evidence="2">
    <location>
        <begin position="506"/>
        <end position="525"/>
    </location>
</feature>
<dbReference type="InterPro" id="IPR010994">
    <property type="entry name" value="RuvA_2-like"/>
</dbReference>
<evidence type="ECO:0000313" key="3">
    <source>
        <dbReference type="EMBL" id="GAA4125015.1"/>
    </source>
</evidence>
<evidence type="ECO:0000259" key="2">
    <source>
        <dbReference type="SMART" id="SM00278"/>
    </source>
</evidence>
<comment type="caution">
    <text evidence="3">The sequence shown here is derived from an EMBL/GenBank/DDBJ whole genome shotgun (WGS) entry which is preliminary data.</text>
</comment>
<evidence type="ECO:0000256" key="1">
    <source>
        <dbReference type="SAM" id="MobiDB-lite"/>
    </source>
</evidence>
<dbReference type="SUPFAM" id="SSF47781">
    <property type="entry name" value="RuvA domain 2-like"/>
    <property type="match status" value="1"/>
</dbReference>
<dbReference type="Proteomes" id="UP001501845">
    <property type="component" value="Unassembled WGS sequence"/>
</dbReference>
<feature type="domain" description="Helix-hairpin-helix DNA-binding motif class 1" evidence="2">
    <location>
        <begin position="476"/>
        <end position="495"/>
    </location>
</feature>
<sequence>MFGGEPAVVRGGESAVVRGGEPLAVRGGESAVVRGGEPLAVRGGESAVVRGGEPLAVRGGESAVVRGGEPGVVRGGRPAARRAPSWAREGRALAGVEGGALAGVEGGAPRRPRRRVVVVDRQGVAGHALLTRPRAAGGRRRASGVEQTLELRRLPDRAGAPAVAGSCGGADAARPGRFLGVGPEADAARPGRFLGVGPEADAARPGRFLGVGPEADAARPGRFLGVGPEADAARPGRFLGVGPEGEEPATYPVRLPAGHPGRDAAGSPHPERQEHQETPGDVLEPEPPPGPPPGRFGPALRERLPLWLQARCGLERRSVIALSALLALALVLAVQHFWTGRTQPVRAPEVVRAAPAGQGGGVDGGKGLSAAPGSFGEAGGKAAPEIVVDVGGKVRDPGVHRLPAGSRVEDALKAAGGVRPGTKTGGLNRARFLVDGEQLVIGGPAPAGAAVPAAPAGIGTAAGPTTPVSLSTATVDQLDTLPGVGPVLAQHIVDYRTRNGGFRSVDELREVNGIGDRRFADLRDLVRP</sequence>
<dbReference type="Gene3D" id="1.10.150.320">
    <property type="entry name" value="Photosystem II 12 kDa extrinsic protein"/>
    <property type="match status" value="1"/>
</dbReference>
<dbReference type="PANTHER" id="PTHR21180:SF32">
    <property type="entry name" value="ENDONUCLEASE_EXONUCLEASE_PHOSPHATASE FAMILY DOMAIN-CONTAINING PROTEIN 1"/>
    <property type="match status" value="1"/>
</dbReference>
<evidence type="ECO:0000313" key="4">
    <source>
        <dbReference type="Proteomes" id="UP001501845"/>
    </source>
</evidence>
<feature type="compositionally biased region" description="Basic and acidic residues" evidence="1">
    <location>
        <begin position="269"/>
        <end position="278"/>
    </location>
</feature>
<dbReference type="InterPro" id="IPR003583">
    <property type="entry name" value="Hlx-hairpin-Hlx_DNA-bd_motif"/>
</dbReference>
<gene>
    <name evidence="3" type="ORF">GCM10022285_07740</name>
</gene>
<dbReference type="InterPro" id="IPR051675">
    <property type="entry name" value="Endo/Exo/Phosphatase_dom_1"/>
</dbReference>
<feature type="compositionally biased region" description="Pro residues" evidence="1">
    <location>
        <begin position="285"/>
        <end position="295"/>
    </location>
</feature>